<gene>
    <name evidence="1" type="ORF">ACFFIC_10160</name>
</gene>
<protein>
    <recommendedName>
        <fullName evidence="3">IclR-ED domain-containing protein</fullName>
    </recommendedName>
</protein>
<organism evidence="1 2">
    <name type="scientific">Muricoccus vinaceus</name>
    <dbReference type="NCBI Taxonomy" id="424704"/>
    <lineage>
        <taxon>Bacteria</taxon>
        <taxon>Pseudomonadati</taxon>
        <taxon>Pseudomonadota</taxon>
        <taxon>Alphaproteobacteria</taxon>
        <taxon>Acetobacterales</taxon>
        <taxon>Roseomonadaceae</taxon>
        <taxon>Muricoccus</taxon>
    </lineage>
</organism>
<dbReference type="RefSeq" id="WP_377050050.1">
    <property type="nucleotide sequence ID" value="NZ_JBHLVZ010000019.1"/>
</dbReference>
<proteinExistence type="predicted"/>
<reference evidence="1 2" key="1">
    <citation type="submission" date="2024-09" db="EMBL/GenBank/DDBJ databases">
        <authorList>
            <person name="Sun Q."/>
            <person name="Mori K."/>
        </authorList>
    </citation>
    <scope>NUCLEOTIDE SEQUENCE [LARGE SCALE GENOMIC DNA]</scope>
    <source>
        <strain evidence="1 2">CCM 7468</strain>
    </source>
</reference>
<keyword evidence="2" id="KW-1185">Reference proteome</keyword>
<dbReference type="SUPFAM" id="SSF55781">
    <property type="entry name" value="GAF domain-like"/>
    <property type="match status" value="1"/>
</dbReference>
<sequence length="49" mass="5015">MLDPDGYAVAAISVAAPAMRTSQAEIIHRAKAPLLARARELGLALSAVG</sequence>
<name>A0ABV6IQM0_9PROT</name>
<dbReference type="EMBL" id="JBHLVZ010000019">
    <property type="protein sequence ID" value="MFC0385909.1"/>
    <property type="molecule type" value="Genomic_DNA"/>
</dbReference>
<dbReference type="Proteomes" id="UP001589789">
    <property type="component" value="Unassembled WGS sequence"/>
</dbReference>
<dbReference type="Gene3D" id="3.30.450.40">
    <property type="match status" value="1"/>
</dbReference>
<dbReference type="InterPro" id="IPR029016">
    <property type="entry name" value="GAF-like_dom_sf"/>
</dbReference>
<evidence type="ECO:0000313" key="2">
    <source>
        <dbReference type="Proteomes" id="UP001589789"/>
    </source>
</evidence>
<evidence type="ECO:0000313" key="1">
    <source>
        <dbReference type="EMBL" id="MFC0385909.1"/>
    </source>
</evidence>
<evidence type="ECO:0008006" key="3">
    <source>
        <dbReference type="Google" id="ProtNLM"/>
    </source>
</evidence>
<accession>A0ABV6IQM0</accession>
<comment type="caution">
    <text evidence="1">The sequence shown here is derived from an EMBL/GenBank/DDBJ whole genome shotgun (WGS) entry which is preliminary data.</text>
</comment>